<evidence type="ECO:0000313" key="1">
    <source>
        <dbReference type="EMBL" id="EDN96126.1"/>
    </source>
</evidence>
<proteinExistence type="predicted"/>
<dbReference type="EMBL" id="CH476639">
    <property type="protein sequence ID" value="EDN96126.1"/>
    <property type="molecule type" value="Genomic_DNA"/>
</dbReference>
<name>A7F334_SCLS1</name>
<dbReference type="RefSeq" id="XP_001587302.1">
    <property type="nucleotide sequence ID" value="XM_001587252.1"/>
</dbReference>
<protein>
    <submittedName>
        <fullName evidence="1">Uncharacterized protein</fullName>
    </submittedName>
</protein>
<reference evidence="2" key="1">
    <citation type="journal article" date="2011" name="PLoS Genet.">
        <title>Genomic analysis of the necrotrophic fungal pathogens Sclerotinia sclerotiorum and Botrytis cinerea.</title>
        <authorList>
            <person name="Amselem J."/>
            <person name="Cuomo C.A."/>
            <person name="van Kan J.A."/>
            <person name="Viaud M."/>
            <person name="Benito E.P."/>
            <person name="Couloux A."/>
            <person name="Coutinho P.M."/>
            <person name="de Vries R.P."/>
            <person name="Dyer P.S."/>
            <person name="Fillinger S."/>
            <person name="Fournier E."/>
            <person name="Gout L."/>
            <person name="Hahn M."/>
            <person name="Kohn L."/>
            <person name="Lapalu N."/>
            <person name="Plummer K.M."/>
            <person name="Pradier J.M."/>
            <person name="Quevillon E."/>
            <person name="Sharon A."/>
            <person name="Simon A."/>
            <person name="ten Have A."/>
            <person name="Tudzynski B."/>
            <person name="Tudzynski P."/>
            <person name="Wincker P."/>
            <person name="Andrew M."/>
            <person name="Anthouard V."/>
            <person name="Beever R.E."/>
            <person name="Beffa R."/>
            <person name="Benoit I."/>
            <person name="Bouzid O."/>
            <person name="Brault B."/>
            <person name="Chen Z."/>
            <person name="Choquer M."/>
            <person name="Collemare J."/>
            <person name="Cotton P."/>
            <person name="Danchin E.G."/>
            <person name="Da Silva C."/>
            <person name="Gautier A."/>
            <person name="Giraud C."/>
            <person name="Giraud T."/>
            <person name="Gonzalez C."/>
            <person name="Grossetete S."/>
            <person name="Guldener U."/>
            <person name="Henrissat B."/>
            <person name="Howlett B.J."/>
            <person name="Kodira C."/>
            <person name="Kretschmer M."/>
            <person name="Lappartient A."/>
            <person name="Leroch M."/>
            <person name="Levis C."/>
            <person name="Mauceli E."/>
            <person name="Neuveglise C."/>
            <person name="Oeser B."/>
            <person name="Pearson M."/>
            <person name="Poulain J."/>
            <person name="Poussereau N."/>
            <person name="Quesneville H."/>
            <person name="Rascle C."/>
            <person name="Schumacher J."/>
            <person name="Segurens B."/>
            <person name="Sexton A."/>
            <person name="Silva E."/>
            <person name="Sirven C."/>
            <person name="Soanes D.M."/>
            <person name="Talbot N.J."/>
            <person name="Templeton M."/>
            <person name="Yandava C."/>
            <person name="Yarden O."/>
            <person name="Zeng Q."/>
            <person name="Rollins J.A."/>
            <person name="Lebrun M.H."/>
            <person name="Dickman M."/>
        </authorList>
    </citation>
    <scope>NUCLEOTIDE SEQUENCE [LARGE SCALE GENOMIC DNA]</scope>
    <source>
        <strain evidence="2">ATCC 18683 / 1980 / Ss-1</strain>
    </source>
</reference>
<organism evidence="1 2">
    <name type="scientific">Sclerotinia sclerotiorum (strain ATCC 18683 / 1980 / Ss-1)</name>
    <name type="common">White mold</name>
    <name type="synonym">Whetzelinia sclerotiorum</name>
    <dbReference type="NCBI Taxonomy" id="665079"/>
    <lineage>
        <taxon>Eukaryota</taxon>
        <taxon>Fungi</taxon>
        <taxon>Dikarya</taxon>
        <taxon>Ascomycota</taxon>
        <taxon>Pezizomycotina</taxon>
        <taxon>Leotiomycetes</taxon>
        <taxon>Helotiales</taxon>
        <taxon>Sclerotiniaceae</taxon>
        <taxon>Sclerotinia</taxon>
    </lineage>
</organism>
<dbReference type="KEGG" id="ssl:SS1G_12332"/>
<dbReference type="HOGENOM" id="CLU_2159932_0_0_1"/>
<evidence type="ECO:0000313" key="2">
    <source>
        <dbReference type="Proteomes" id="UP000001312"/>
    </source>
</evidence>
<accession>A7F334</accession>
<sequence>MNVPNSSSLPNDIVRLSLFEFAVLPPQLVWTIERIKGAWPSSSAVEAFTGMGDLDGILGSGDDMVKSTNGIKMIKKVVYFALTWHAGGKGSWDLLTSISHWHSLKDPLGNE</sequence>
<dbReference type="AlphaFoldDB" id="A7F334"/>
<gene>
    <name evidence="1" type="ORF">SS1G_12332</name>
</gene>
<dbReference type="InParanoid" id="A7F334"/>
<keyword evidence="2" id="KW-1185">Reference proteome</keyword>
<dbReference type="Proteomes" id="UP000001312">
    <property type="component" value="Unassembled WGS sequence"/>
</dbReference>
<dbReference type="GeneID" id="5483227"/>